<proteinExistence type="predicted"/>
<comment type="caution">
    <text evidence="1">The sequence shown here is derived from an EMBL/GenBank/DDBJ whole genome shotgun (WGS) entry which is preliminary data.</text>
</comment>
<gene>
    <name evidence="1" type="ORF">FVF75_05575</name>
</gene>
<dbReference type="InterPro" id="IPR009351">
    <property type="entry name" value="AlkZ-like"/>
</dbReference>
<dbReference type="EMBL" id="VSIY01000004">
    <property type="protein sequence ID" value="TYB82198.1"/>
    <property type="molecule type" value="Genomic_DNA"/>
</dbReference>
<dbReference type="PANTHER" id="PTHR30528">
    <property type="entry name" value="CYTOPLASMIC PROTEIN"/>
    <property type="match status" value="1"/>
</dbReference>
<dbReference type="Pfam" id="PF06224">
    <property type="entry name" value="AlkZ-like"/>
    <property type="match status" value="1"/>
</dbReference>
<organism evidence="1 2">
    <name type="scientific">Maritimibacter fusiformis</name>
    <dbReference type="NCBI Taxonomy" id="2603819"/>
    <lineage>
        <taxon>Bacteria</taxon>
        <taxon>Pseudomonadati</taxon>
        <taxon>Pseudomonadota</taxon>
        <taxon>Alphaproteobacteria</taxon>
        <taxon>Rhodobacterales</taxon>
        <taxon>Roseobacteraceae</taxon>
        <taxon>Maritimibacter</taxon>
    </lineage>
</organism>
<dbReference type="Proteomes" id="UP000322080">
    <property type="component" value="Unassembled WGS sequence"/>
</dbReference>
<sequence length="386" mass="44333">MARLRIRNRDARRLWLAQMLLTDGPRDPAEIIRALGFLQIDTIRNVARAQDHILWSRATGYREERVWRLLKSRDLFEHFTHDASLIPAEVLPFWSRRFRVLGERVARGSWYHSGLAQDEIHRIRDRIEAEGPLSTHAFDTRIEGARDMWARPPHKKALDQMWYAGTLATSHREKFVKFYDLGTRVFADGIDHGKTEGEQVDWLCGRAIDRLGVATRSEIMQFWQAATPAEVRRWSEAADLRPVEVEAAGGGTTEALAPPDIAARIAAAPSPGTRMRLINPFDPAVRDRTRLERLFGFAYRNEMFVPKAKRVFGYYVYPLLEGDRFVGRIELRAERQAGVLVVAGFWQEPGVAWPAARGDRLTAELQRFRRFAGLEAIRWDAPCPRP</sequence>
<accession>A0A5D0RNJ2</accession>
<dbReference type="PANTHER" id="PTHR30528:SF0">
    <property type="entry name" value="CYTOPLASMIC PROTEIN"/>
    <property type="match status" value="1"/>
</dbReference>
<name>A0A5D0RNJ2_9RHOB</name>
<evidence type="ECO:0000313" key="2">
    <source>
        <dbReference type="Proteomes" id="UP000322080"/>
    </source>
</evidence>
<dbReference type="AlphaFoldDB" id="A0A5D0RNJ2"/>
<evidence type="ECO:0000313" key="1">
    <source>
        <dbReference type="EMBL" id="TYB82198.1"/>
    </source>
</evidence>
<dbReference type="RefSeq" id="WP_148376961.1">
    <property type="nucleotide sequence ID" value="NZ_VSIY01000004.1"/>
</dbReference>
<reference evidence="1 2" key="1">
    <citation type="submission" date="2019-08" db="EMBL/GenBank/DDBJ databases">
        <title>Identification of a novel species of the genus Boseongicola.</title>
        <authorList>
            <person name="Zhang X.-Q."/>
        </authorList>
    </citation>
    <scope>NUCLEOTIDE SEQUENCE [LARGE SCALE GENOMIC DNA]</scope>
    <source>
        <strain evidence="1 2">HY14</strain>
    </source>
</reference>
<protein>
    <submittedName>
        <fullName evidence="1">Winged helix-turn-helix domain-containing protein</fullName>
    </submittedName>
</protein>
<keyword evidence="2" id="KW-1185">Reference proteome</keyword>